<accession>W8BPR7</accession>
<dbReference type="InterPro" id="IPR034907">
    <property type="entry name" value="NDK-like_dom"/>
</dbReference>
<dbReference type="SMART" id="SM00562">
    <property type="entry name" value="NDK"/>
    <property type="match status" value="1"/>
</dbReference>
<evidence type="ECO:0000256" key="2">
    <source>
        <dbReference type="PROSITE-ProRule" id="PRU00706"/>
    </source>
</evidence>
<evidence type="ECO:0000259" key="3">
    <source>
        <dbReference type="SMART" id="SM00562"/>
    </source>
</evidence>
<reference evidence="4" key="2">
    <citation type="journal article" date="2014" name="BMC Genomics">
        <title>A genomic perspective to assessing quality of mass-reared SIT flies used in Mediterranean fruit fly (Ceratitis capitata) eradication in California.</title>
        <authorList>
            <person name="Calla B."/>
            <person name="Hall B."/>
            <person name="Hou S."/>
            <person name="Geib S.M."/>
        </authorList>
    </citation>
    <scope>NUCLEOTIDE SEQUENCE</scope>
</reference>
<evidence type="ECO:0000313" key="4">
    <source>
        <dbReference type="EMBL" id="JAB98788.1"/>
    </source>
</evidence>
<dbReference type="AlphaFoldDB" id="W8BPR7"/>
<protein>
    <submittedName>
        <fullName evidence="4">Nucleoside diphosphate kinase-5</fullName>
    </submittedName>
</protein>
<reference evidence="4" key="1">
    <citation type="submission" date="2013-07" db="EMBL/GenBank/DDBJ databases">
        <authorList>
            <person name="Geib S."/>
        </authorList>
    </citation>
    <scope>NUCLEOTIDE SEQUENCE</scope>
</reference>
<dbReference type="Gene3D" id="3.30.70.141">
    <property type="entry name" value="Nucleoside diphosphate kinase-like domain"/>
    <property type="match status" value="1"/>
</dbReference>
<comment type="caution">
    <text evidence="2">Lacks conserved residue(s) required for the propagation of feature annotation.</text>
</comment>
<dbReference type="GO" id="GO:1902176">
    <property type="term" value="P:negative regulation of oxidative stress-induced intrinsic apoptotic signaling pathway"/>
    <property type="evidence" value="ECO:0007669"/>
    <property type="project" value="TreeGrafter"/>
</dbReference>
<dbReference type="GO" id="GO:0016301">
    <property type="term" value="F:kinase activity"/>
    <property type="evidence" value="ECO:0007669"/>
    <property type="project" value="UniProtKB-KW"/>
</dbReference>
<keyword evidence="4" id="KW-0808">Transferase</keyword>
<dbReference type="EMBL" id="GAMC01007767">
    <property type="protein sequence ID" value="JAB98788.1"/>
    <property type="molecule type" value="mRNA"/>
</dbReference>
<dbReference type="GO" id="GO:0003341">
    <property type="term" value="P:cilium movement"/>
    <property type="evidence" value="ECO:0007669"/>
    <property type="project" value="TreeGrafter"/>
</dbReference>
<proteinExistence type="evidence at transcript level"/>
<dbReference type="PANTHER" id="PTHR46161:SF1">
    <property type="entry name" value="NUCLEOSIDE DIPHOSPHATE KINASE HOMOLOG 5"/>
    <property type="match status" value="1"/>
</dbReference>
<name>W8BPR7_CERCA</name>
<dbReference type="Pfam" id="PF00334">
    <property type="entry name" value="NDK"/>
    <property type="match status" value="1"/>
</dbReference>
<dbReference type="PROSITE" id="PS51374">
    <property type="entry name" value="NDPK_LIKE"/>
    <property type="match status" value="1"/>
</dbReference>
<evidence type="ECO:0000256" key="1">
    <source>
        <dbReference type="ARBA" id="ARBA00008142"/>
    </source>
</evidence>
<dbReference type="OrthoDB" id="1729737at2759"/>
<dbReference type="GO" id="GO:0005929">
    <property type="term" value="C:cilium"/>
    <property type="evidence" value="ECO:0007669"/>
    <property type="project" value="TreeGrafter"/>
</dbReference>
<sequence>MFEDTLLIIKADYMHKRKPVLLYLLQREFMIKGQRKILFSPETAAEFYNSLAEDNDFMLQVILLSKGNSEAFILTKENAVEDLICTMVCYFTTSVEMERNVHVSRSVECANREISFIFPNYIPEPVPFFKRHKFTADGFMGPFIGQLYEIAQKSTDETKSWKVQLAEWLTLQNSELPIISNACATKGSLFLEDKSQQVNLLTSTGVKPCAFHTDGAGGEPASTDVSLPSTCSSSGASVIMSSSSCMTCRPFERTDAEVSTEDECKNAERAVKLFAPKIAPLRNRIEEEEEECEDEMCMQICEDHIRQWKAEILADEEQMRKVLPYGGAGGREMEMINETEGEEEQLLMTE</sequence>
<feature type="domain" description="Nucleoside diphosphate kinase-like" evidence="3">
    <location>
        <begin position="2"/>
        <end position="124"/>
    </location>
</feature>
<gene>
    <name evidence="4" type="primary">NDK5</name>
</gene>
<keyword evidence="4" id="KW-0418">Kinase</keyword>
<dbReference type="SUPFAM" id="SSF54919">
    <property type="entry name" value="Nucleoside diphosphate kinase, NDK"/>
    <property type="match status" value="1"/>
</dbReference>
<dbReference type="InterPro" id="IPR036850">
    <property type="entry name" value="NDK-like_dom_sf"/>
</dbReference>
<organism evidence="4">
    <name type="scientific">Ceratitis capitata</name>
    <name type="common">Mediterranean fruit fly</name>
    <name type="synonym">Tephritis capitata</name>
    <dbReference type="NCBI Taxonomy" id="7213"/>
    <lineage>
        <taxon>Eukaryota</taxon>
        <taxon>Metazoa</taxon>
        <taxon>Ecdysozoa</taxon>
        <taxon>Arthropoda</taxon>
        <taxon>Hexapoda</taxon>
        <taxon>Insecta</taxon>
        <taxon>Pterygota</taxon>
        <taxon>Neoptera</taxon>
        <taxon>Endopterygota</taxon>
        <taxon>Diptera</taxon>
        <taxon>Brachycera</taxon>
        <taxon>Muscomorpha</taxon>
        <taxon>Tephritoidea</taxon>
        <taxon>Tephritidae</taxon>
        <taxon>Ceratitis</taxon>
        <taxon>Ceratitis</taxon>
    </lineage>
</organism>
<dbReference type="PANTHER" id="PTHR46161">
    <property type="entry name" value="NUCLEOSIDE DIPHOSPHATE KINASE"/>
    <property type="match status" value="1"/>
</dbReference>
<comment type="similarity">
    <text evidence="1 2">Belongs to the NDK family.</text>
</comment>